<evidence type="ECO:0000256" key="10">
    <source>
        <dbReference type="ARBA" id="ARBA00049339"/>
    </source>
</evidence>
<comment type="catalytic activity">
    <reaction evidence="10 11">
        <text>tRNA(Arg) + L-arginine + ATP = L-arginyl-tRNA(Arg) + AMP + diphosphate</text>
        <dbReference type="Rhea" id="RHEA:20301"/>
        <dbReference type="Rhea" id="RHEA-COMP:9658"/>
        <dbReference type="Rhea" id="RHEA-COMP:9673"/>
        <dbReference type="ChEBI" id="CHEBI:30616"/>
        <dbReference type="ChEBI" id="CHEBI:32682"/>
        <dbReference type="ChEBI" id="CHEBI:33019"/>
        <dbReference type="ChEBI" id="CHEBI:78442"/>
        <dbReference type="ChEBI" id="CHEBI:78513"/>
        <dbReference type="ChEBI" id="CHEBI:456215"/>
        <dbReference type="EC" id="6.1.1.19"/>
    </reaction>
</comment>
<proteinExistence type="inferred from homology"/>
<evidence type="ECO:0000256" key="2">
    <source>
        <dbReference type="ARBA" id="ARBA00005594"/>
    </source>
</evidence>
<dbReference type="Pfam" id="PF00750">
    <property type="entry name" value="tRNA-synt_1d"/>
    <property type="match status" value="1"/>
</dbReference>
<evidence type="ECO:0000256" key="12">
    <source>
        <dbReference type="RuleBase" id="RU363038"/>
    </source>
</evidence>
<evidence type="ECO:0000256" key="1">
    <source>
        <dbReference type="ARBA" id="ARBA00004496"/>
    </source>
</evidence>
<comment type="similarity">
    <text evidence="2 11 12">Belongs to the class-I aminoacyl-tRNA synthetase family.</text>
</comment>
<dbReference type="PANTHER" id="PTHR11956">
    <property type="entry name" value="ARGINYL-TRNA SYNTHETASE"/>
    <property type="match status" value="1"/>
</dbReference>
<dbReference type="GO" id="GO:0004814">
    <property type="term" value="F:arginine-tRNA ligase activity"/>
    <property type="evidence" value="ECO:0007669"/>
    <property type="project" value="UniProtKB-UniRule"/>
</dbReference>
<keyword evidence="4 11" id="KW-0963">Cytoplasm</keyword>
<evidence type="ECO:0000256" key="5">
    <source>
        <dbReference type="ARBA" id="ARBA00022598"/>
    </source>
</evidence>
<feature type="domain" description="DALR anticodon binding" evidence="13">
    <location>
        <begin position="425"/>
        <end position="541"/>
    </location>
</feature>
<comment type="caution">
    <text evidence="15">The sequence shown here is derived from an EMBL/GenBank/DDBJ whole genome shotgun (WGS) entry which is preliminary data.</text>
</comment>
<evidence type="ECO:0000256" key="3">
    <source>
        <dbReference type="ARBA" id="ARBA00011245"/>
    </source>
</evidence>
<dbReference type="FunFam" id="3.40.50.620:FF:000062">
    <property type="entry name" value="Arginine--tRNA ligase"/>
    <property type="match status" value="1"/>
</dbReference>
<comment type="subcellular location">
    <subcellularLocation>
        <location evidence="1 11">Cytoplasm</location>
    </subcellularLocation>
</comment>
<dbReference type="EMBL" id="NJBN01000007">
    <property type="protein sequence ID" value="TKJ39819.1"/>
    <property type="molecule type" value="Genomic_DNA"/>
</dbReference>
<keyword evidence="7 11" id="KW-0067">ATP-binding</keyword>
<evidence type="ECO:0000313" key="16">
    <source>
        <dbReference type="Proteomes" id="UP000319619"/>
    </source>
</evidence>
<dbReference type="InterPro" id="IPR014729">
    <property type="entry name" value="Rossmann-like_a/b/a_fold"/>
</dbReference>
<dbReference type="GO" id="GO:0005737">
    <property type="term" value="C:cytoplasm"/>
    <property type="evidence" value="ECO:0007669"/>
    <property type="project" value="UniProtKB-SubCell"/>
</dbReference>
<protein>
    <recommendedName>
        <fullName evidence="11">Arginine--tRNA ligase</fullName>
        <ecNumber evidence="11">6.1.1.19</ecNumber>
    </recommendedName>
    <alternativeName>
        <fullName evidence="11">Arginyl-tRNA synthetase</fullName>
        <shortName evidence="11">ArgRS</shortName>
    </alternativeName>
</protein>
<dbReference type="Pfam" id="PF03485">
    <property type="entry name" value="Arg_tRNA_synt_N"/>
    <property type="match status" value="1"/>
</dbReference>
<dbReference type="SUPFAM" id="SSF47323">
    <property type="entry name" value="Anticodon-binding domain of a subclass of class I aminoacyl-tRNA synthetases"/>
    <property type="match status" value="1"/>
</dbReference>
<evidence type="ECO:0000256" key="6">
    <source>
        <dbReference type="ARBA" id="ARBA00022741"/>
    </source>
</evidence>
<feature type="domain" description="Arginyl tRNA synthetase N-terminal" evidence="14">
    <location>
        <begin position="5"/>
        <end position="87"/>
    </location>
</feature>
<dbReference type="SMART" id="SM00836">
    <property type="entry name" value="DALR_1"/>
    <property type="match status" value="1"/>
</dbReference>
<dbReference type="HAMAP" id="MF_00123">
    <property type="entry name" value="Arg_tRNA_synth"/>
    <property type="match status" value="1"/>
</dbReference>
<dbReference type="FunFam" id="1.10.730.10:FF:000008">
    <property type="entry name" value="Arginine--tRNA ligase"/>
    <property type="match status" value="1"/>
</dbReference>
<dbReference type="InterPro" id="IPR005148">
    <property type="entry name" value="Arg-tRNA-synth_N"/>
</dbReference>
<dbReference type="PANTHER" id="PTHR11956:SF5">
    <property type="entry name" value="ARGININE--TRNA LIGASE, CYTOPLASMIC"/>
    <property type="match status" value="1"/>
</dbReference>
<dbReference type="Pfam" id="PF05746">
    <property type="entry name" value="DALR_1"/>
    <property type="match status" value="1"/>
</dbReference>
<keyword evidence="8 11" id="KW-0648">Protein biosynthesis</keyword>
<dbReference type="Proteomes" id="UP000319619">
    <property type="component" value="Unassembled WGS sequence"/>
</dbReference>
<name>A0A532UY46_UNCL8</name>
<evidence type="ECO:0000259" key="13">
    <source>
        <dbReference type="SMART" id="SM00836"/>
    </source>
</evidence>
<dbReference type="NCBIfam" id="TIGR00456">
    <property type="entry name" value="argS"/>
    <property type="match status" value="1"/>
</dbReference>
<comment type="subunit">
    <text evidence="3 11">Monomer.</text>
</comment>
<dbReference type="InterPro" id="IPR036695">
    <property type="entry name" value="Arg-tRNA-synth_N_sf"/>
</dbReference>
<dbReference type="SUPFAM" id="SSF55190">
    <property type="entry name" value="Arginyl-tRNA synthetase (ArgRS), N-terminal 'additional' domain"/>
    <property type="match status" value="1"/>
</dbReference>
<evidence type="ECO:0000256" key="4">
    <source>
        <dbReference type="ARBA" id="ARBA00022490"/>
    </source>
</evidence>
<dbReference type="InterPro" id="IPR035684">
    <property type="entry name" value="ArgRS_core"/>
</dbReference>
<dbReference type="EC" id="6.1.1.19" evidence="11"/>
<dbReference type="Gene3D" id="3.30.1360.70">
    <property type="entry name" value="Arginyl tRNA synthetase N-terminal domain"/>
    <property type="match status" value="1"/>
</dbReference>
<dbReference type="GO" id="GO:0005524">
    <property type="term" value="F:ATP binding"/>
    <property type="evidence" value="ECO:0007669"/>
    <property type="project" value="UniProtKB-UniRule"/>
</dbReference>
<gene>
    <name evidence="11" type="primary">argS</name>
    <name evidence="15" type="ORF">CEE37_11115</name>
</gene>
<evidence type="ECO:0000256" key="9">
    <source>
        <dbReference type="ARBA" id="ARBA00023146"/>
    </source>
</evidence>
<keyword evidence="5 11" id="KW-0436">Ligase</keyword>
<dbReference type="SMART" id="SM01016">
    <property type="entry name" value="Arg_tRNA_synt_N"/>
    <property type="match status" value="1"/>
</dbReference>
<dbReference type="CDD" id="cd00671">
    <property type="entry name" value="ArgRS_core"/>
    <property type="match status" value="1"/>
</dbReference>
<organism evidence="15 16">
    <name type="scientific">candidate division LCP-89 bacterium B3_LCP</name>
    <dbReference type="NCBI Taxonomy" id="2012998"/>
    <lineage>
        <taxon>Bacteria</taxon>
        <taxon>Pseudomonadati</taxon>
        <taxon>Bacteria division LCP-89</taxon>
    </lineage>
</organism>
<dbReference type="PRINTS" id="PR01038">
    <property type="entry name" value="TRNASYNTHARG"/>
</dbReference>
<dbReference type="InterPro" id="IPR008909">
    <property type="entry name" value="DALR_anticod-bd"/>
</dbReference>
<dbReference type="InterPro" id="IPR001278">
    <property type="entry name" value="Arg-tRNA-ligase"/>
</dbReference>
<evidence type="ECO:0000259" key="14">
    <source>
        <dbReference type="SMART" id="SM01016"/>
    </source>
</evidence>
<dbReference type="Gene3D" id="3.40.50.620">
    <property type="entry name" value="HUPs"/>
    <property type="match status" value="1"/>
</dbReference>
<evidence type="ECO:0000256" key="8">
    <source>
        <dbReference type="ARBA" id="ARBA00022917"/>
    </source>
</evidence>
<dbReference type="SUPFAM" id="SSF52374">
    <property type="entry name" value="Nucleotidylyl transferase"/>
    <property type="match status" value="1"/>
</dbReference>
<dbReference type="Gene3D" id="1.10.730.10">
    <property type="entry name" value="Isoleucyl-tRNA Synthetase, Domain 1"/>
    <property type="match status" value="1"/>
</dbReference>
<sequence length="541" mass="60419">MNLTLIVKGLIVKSLGDLDFPEVPIVIEVPPDPNMGDRSCTVALSLAKQLKQPPRQIAEQIKNVLPIDSDPITKVEIAGPGYLNFFFSENALIHLLQAILRLNSDFGNSDRGAGQRRLFEYVSANPTGPMNVVSARAAALGDSMVKLQRKIGFSVDSEFYINDAGKQIMLLGASVKARAGEVKGNSREIPEGGYHGSYVKQIAAEAIDEFGDALFTLPDEDLGCWSADRIVENQRSTLEDYGIQFDNWFKESELRRNNEHQTALKLLEEREHTYSKDGALFFRSTSFGDNEDRVLITSDERPTYFLPDIAYHVNKSKRGYDKVIDLLGPDHHGHGLRMQAAMKAVGLPDDFLEVVIVQQVNLMRSGKPVKMSKRTGEIITLKELIEEVGPDAAKQIFLSRRWSSHLDFDIETAKDRSEKSPVYYLQYAHARICSIFRKAGDVQEADSECLLKLTAPEEQKLLRNLSVFPDTVESAALQLAPNRINSYLNDLATSFTRFYHECRVLSDDDDLTRARLAICHAVKIVLGEGLRLLGMSAPEAM</sequence>
<keyword evidence="9 11" id="KW-0030">Aminoacyl-tRNA synthetase</keyword>
<dbReference type="AlphaFoldDB" id="A0A532UY46"/>
<evidence type="ECO:0000256" key="7">
    <source>
        <dbReference type="ARBA" id="ARBA00022840"/>
    </source>
</evidence>
<keyword evidence="6 11" id="KW-0547">Nucleotide-binding</keyword>
<accession>A0A532UY46</accession>
<evidence type="ECO:0000313" key="15">
    <source>
        <dbReference type="EMBL" id="TKJ39819.1"/>
    </source>
</evidence>
<evidence type="ECO:0000256" key="11">
    <source>
        <dbReference type="HAMAP-Rule" id="MF_00123"/>
    </source>
</evidence>
<dbReference type="GO" id="GO:0006420">
    <property type="term" value="P:arginyl-tRNA aminoacylation"/>
    <property type="evidence" value="ECO:0007669"/>
    <property type="project" value="UniProtKB-UniRule"/>
</dbReference>
<dbReference type="CDD" id="cd07956">
    <property type="entry name" value="Anticodon_Ia_Arg"/>
    <property type="match status" value="1"/>
</dbReference>
<reference evidence="15 16" key="1">
    <citation type="submission" date="2017-06" db="EMBL/GenBank/DDBJ databases">
        <title>Novel microbial phyla capable of carbon fixation and sulfur reduction in deep-sea sediments.</title>
        <authorList>
            <person name="Huang J."/>
            <person name="Baker B."/>
            <person name="Wang Y."/>
        </authorList>
    </citation>
    <scope>NUCLEOTIDE SEQUENCE [LARGE SCALE GENOMIC DNA]</scope>
    <source>
        <strain evidence="15">B3_LCP</strain>
    </source>
</reference>
<dbReference type="InterPro" id="IPR009080">
    <property type="entry name" value="tRNAsynth_Ia_anticodon-bd"/>
</dbReference>
<feature type="short sequence motif" description="'HIGH' region" evidence="11">
    <location>
        <begin position="124"/>
        <end position="134"/>
    </location>
</feature>